<feature type="domain" description="Peptidase S1" evidence="2">
    <location>
        <begin position="29"/>
        <end position="203"/>
    </location>
</feature>
<dbReference type="InterPro" id="IPR018114">
    <property type="entry name" value="TRYPSIN_HIS"/>
</dbReference>
<dbReference type="PANTHER" id="PTHR24252:SF7">
    <property type="entry name" value="HYALIN"/>
    <property type="match status" value="1"/>
</dbReference>
<evidence type="ECO:0000256" key="1">
    <source>
        <dbReference type="ARBA" id="ARBA00023157"/>
    </source>
</evidence>
<feature type="non-terminal residue" evidence="3">
    <location>
        <position position="203"/>
    </location>
</feature>
<reference evidence="3" key="1">
    <citation type="submission" date="2019-08" db="EMBL/GenBank/DDBJ databases">
        <title>The genome of the North American firefly Photinus pyralis.</title>
        <authorList>
            <consortium name="Photinus pyralis genome working group"/>
            <person name="Fallon T.R."/>
            <person name="Sander Lower S.E."/>
            <person name="Weng J.-K."/>
        </authorList>
    </citation>
    <scope>NUCLEOTIDE SEQUENCE</scope>
    <source>
        <strain evidence="3">TRF0915ILg1</strain>
        <tissue evidence="3">Whole body</tissue>
    </source>
</reference>
<dbReference type="SUPFAM" id="SSF50494">
    <property type="entry name" value="Trypsin-like serine proteases"/>
    <property type="match status" value="1"/>
</dbReference>
<keyword evidence="4" id="KW-1185">Reference proteome</keyword>
<dbReference type="GO" id="GO:0004252">
    <property type="term" value="F:serine-type endopeptidase activity"/>
    <property type="evidence" value="ECO:0007669"/>
    <property type="project" value="InterPro"/>
</dbReference>
<dbReference type="GO" id="GO:0006508">
    <property type="term" value="P:proteolysis"/>
    <property type="evidence" value="ECO:0007669"/>
    <property type="project" value="InterPro"/>
</dbReference>
<proteinExistence type="predicted"/>
<sequence length="203" mass="21971">VIQAILQVFVSIGAVSKLRPSIYASDGKIVGGQNAKIENYPYMAGLEQNSLLLCGATIVSNRHLVTAAHCLENYPNVEELQVRVGTAVRDTGGQTAHVRKYALHPKYTIESADYDVAVVELKNSLVFGSTVKIVPLQEVNQEPAVGSLANVTGWGYTTADDMSLILQVIVIPRVDQEYCKEIWGVTSRMICYGFHEGGKGACG</sequence>
<dbReference type="Pfam" id="PF00089">
    <property type="entry name" value="Trypsin"/>
    <property type="match status" value="1"/>
</dbReference>
<accession>A0A8K0CYE5</accession>
<dbReference type="PROSITE" id="PS50240">
    <property type="entry name" value="TRYPSIN_DOM"/>
    <property type="match status" value="1"/>
</dbReference>
<dbReference type="PANTHER" id="PTHR24252">
    <property type="entry name" value="ACROSIN-RELATED"/>
    <property type="match status" value="1"/>
</dbReference>
<comment type="caution">
    <text evidence="3">The sequence shown here is derived from an EMBL/GenBank/DDBJ whole genome shotgun (WGS) entry which is preliminary data.</text>
</comment>
<dbReference type="InterPro" id="IPR043504">
    <property type="entry name" value="Peptidase_S1_PA_chymotrypsin"/>
</dbReference>
<dbReference type="Proteomes" id="UP000801492">
    <property type="component" value="Unassembled WGS sequence"/>
</dbReference>
<dbReference type="OrthoDB" id="6745777at2759"/>
<evidence type="ECO:0000313" key="3">
    <source>
        <dbReference type="EMBL" id="KAF2895884.1"/>
    </source>
</evidence>
<dbReference type="InterPro" id="IPR001254">
    <property type="entry name" value="Trypsin_dom"/>
</dbReference>
<dbReference type="FunFam" id="2.40.10.10:FF:000068">
    <property type="entry name" value="transmembrane protease serine 2"/>
    <property type="match status" value="1"/>
</dbReference>
<feature type="non-terminal residue" evidence="3">
    <location>
        <position position="1"/>
    </location>
</feature>
<dbReference type="SMART" id="SM00020">
    <property type="entry name" value="Tryp_SPc"/>
    <property type="match status" value="1"/>
</dbReference>
<dbReference type="InterPro" id="IPR009003">
    <property type="entry name" value="Peptidase_S1_PA"/>
</dbReference>
<evidence type="ECO:0000259" key="2">
    <source>
        <dbReference type="PROSITE" id="PS50240"/>
    </source>
</evidence>
<dbReference type="AlphaFoldDB" id="A0A8K0CYE5"/>
<dbReference type="EMBL" id="VTPC01005568">
    <property type="protein sequence ID" value="KAF2895884.1"/>
    <property type="molecule type" value="Genomic_DNA"/>
</dbReference>
<dbReference type="PROSITE" id="PS00134">
    <property type="entry name" value="TRYPSIN_HIS"/>
    <property type="match status" value="1"/>
</dbReference>
<name>A0A8K0CYE5_IGNLU</name>
<keyword evidence="1" id="KW-1015">Disulfide bond</keyword>
<protein>
    <recommendedName>
        <fullName evidence="2">Peptidase S1 domain-containing protein</fullName>
    </recommendedName>
</protein>
<dbReference type="Gene3D" id="2.40.10.10">
    <property type="entry name" value="Trypsin-like serine proteases"/>
    <property type="match status" value="1"/>
</dbReference>
<dbReference type="CDD" id="cd00190">
    <property type="entry name" value="Tryp_SPc"/>
    <property type="match status" value="1"/>
</dbReference>
<evidence type="ECO:0000313" key="4">
    <source>
        <dbReference type="Proteomes" id="UP000801492"/>
    </source>
</evidence>
<gene>
    <name evidence="3" type="ORF">ILUMI_10291</name>
</gene>
<organism evidence="3 4">
    <name type="scientific">Ignelater luminosus</name>
    <name type="common">Cucubano</name>
    <name type="synonym">Pyrophorus luminosus</name>
    <dbReference type="NCBI Taxonomy" id="2038154"/>
    <lineage>
        <taxon>Eukaryota</taxon>
        <taxon>Metazoa</taxon>
        <taxon>Ecdysozoa</taxon>
        <taxon>Arthropoda</taxon>
        <taxon>Hexapoda</taxon>
        <taxon>Insecta</taxon>
        <taxon>Pterygota</taxon>
        <taxon>Neoptera</taxon>
        <taxon>Endopterygota</taxon>
        <taxon>Coleoptera</taxon>
        <taxon>Polyphaga</taxon>
        <taxon>Elateriformia</taxon>
        <taxon>Elateroidea</taxon>
        <taxon>Elateridae</taxon>
        <taxon>Agrypninae</taxon>
        <taxon>Pyrophorini</taxon>
        <taxon>Ignelater</taxon>
    </lineage>
</organism>